<proteinExistence type="predicted"/>
<protein>
    <submittedName>
        <fullName evidence="1">Uncharacterized protein</fullName>
    </submittedName>
</protein>
<dbReference type="EMBL" id="CP097092">
    <property type="protein sequence ID" value="UQF78289.1"/>
    <property type="molecule type" value="Genomic_DNA"/>
</dbReference>
<accession>A0A9E7AGT4</accession>
<evidence type="ECO:0000313" key="2">
    <source>
        <dbReference type="Proteomes" id="UP000831562"/>
    </source>
</evidence>
<name>A0A9E7AGT4_9ACTN</name>
<organism evidence="1 2">
    <name type="scientific">Lancefieldella parvula</name>
    <dbReference type="NCBI Taxonomy" id="1382"/>
    <lineage>
        <taxon>Bacteria</taxon>
        <taxon>Bacillati</taxon>
        <taxon>Actinomycetota</taxon>
        <taxon>Coriobacteriia</taxon>
        <taxon>Coriobacteriales</taxon>
        <taxon>Atopobiaceae</taxon>
        <taxon>Lancefieldella</taxon>
    </lineage>
</organism>
<gene>
    <name evidence="1" type="ORF">M3I19_00880</name>
</gene>
<dbReference type="Proteomes" id="UP000831562">
    <property type="component" value="Chromosome"/>
</dbReference>
<reference evidence="1" key="1">
    <citation type="submission" date="2022-05" db="EMBL/GenBank/DDBJ databases">
        <title>Using nanopore sequencing to obtain complete genomes from saliva samples.</title>
        <authorList>
            <person name="Baker J.L."/>
        </authorList>
    </citation>
    <scope>NUCLEOTIDE SEQUENCE</scope>
    <source>
        <strain evidence="1">JCVI-JB-Lp32</strain>
    </source>
</reference>
<evidence type="ECO:0000313" key="1">
    <source>
        <dbReference type="EMBL" id="UQF78289.1"/>
    </source>
</evidence>
<dbReference type="AlphaFoldDB" id="A0A9E7AGT4"/>
<sequence length="64" mass="7262">MGCPKCLNEGWGDTAFELEHDEHGWRIRCPYCNHASNYYPTKEQANIGFTLDEAAEQDDAARAN</sequence>